<evidence type="ECO:0000256" key="1">
    <source>
        <dbReference type="SAM" id="MobiDB-lite"/>
    </source>
</evidence>
<sequence>MLEEEGTTLGGAEKTAASSSEETPRGQARGSLRAACDVRSVSMRRTTAASPCGRCHRAEATLQAADEEVARSAAGRRHLRQRRVRSRSLRVLRCVNALSSNGKCARTHRSARRTHPKRLPTTSATSRPRPFQPHTSLSTSSSPPPLHPQRAGETVQSETAKDRTTLPPLLVAQPRRARTGLAAVRRLPTRPEKAWRIDLRVAGLTGSRMAQRCRSEASRVLCGRGRVVRVRR</sequence>
<protein>
    <submittedName>
        <fullName evidence="2">Uncharacterized protein</fullName>
    </submittedName>
</protein>
<proteinExistence type="predicted"/>
<organism evidence="2 3">
    <name type="scientific">Rhodotorula toruloides</name>
    <name type="common">Yeast</name>
    <name type="synonym">Rhodosporidium toruloides</name>
    <dbReference type="NCBI Taxonomy" id="5286"/>
    <lineage>
        <taxon>Eukaryota</taxon>
        <taxon>Fungi</taxon>
        <taxon>Dikarya</taxon>
        <taxon>Basidiomycota</taxon>
        <taxon>Pucciniomycotina</taxon>
        <taxon>Microbotryomycetes</taxon>
        <taxon>Sporidiobolales</taxon>
        <taxon>Sporidiobolaceae</taxon>
        <taxon>Rhodotorula</taxon>
    </lineage>
</organism>
<feature type="compositionally biased region" description="Basic residues" evidence="1">
    <location>
        <begin position="105"/>
        <end position="118"/>
    </location>
</feature>
<feature type="region of interest" description="Disordered" evidence="1">
    <location>
        <begin position="101"/>
        <end position="170"/>
    </location>
</feature>
<feature type="region of interest" description="Disordered" evidence="1">
    <location>
        <begin position="1"/>
        <end position="33"/>
    </location>
</feature>
<accession>A0A2T0A1V6</accession>
<comment type="caution">
    <text evidence="2">The sequence shown here is derived from an EMBL/GenBank/DDBJ whole genome shotgun (WGS) entry which is preliminary data.</text>
</comment>
<reference evidence="2 3" key="1">
    <citation type="journal article" date="2018" name="Elife">
        <title>Functional genomics of lipid metabolism in the oleaginous yeast Rhodosporidium toruloides.</title>
        <authorList>
            <person name="Coradetti S.T."/>
            <person name="Pinel D."/>
            <person name="Geiselman G."/>
            <person name="Ito M."/>
            <person name="Mondo S."/>
            <person name="Reilly M.C."/>
            <person name="Cheng Y.F."/>
            <person name="Bauer S."/>
            <person name="Grigoriev I."/>
            <person name="Gladden J.M."/>
            <person name="Simmons B.A."/>
            <person name="Brem R."/>
            <person name="Arkin A.P."/>
            <person name="Skerker J.M."/>
        </authorList>
    </citation>
    <scope>NUCLEOTIDE SEQUENCE [LARGE SCALE GENOMIC DNA]</scope>
    <source>
        <strain evidence="2 3">NBRC 0880</strain>
    </source>
</reference>
<name>A0A2T0A1V6_RHOTO</name>
<dbReference type="Proteomes" id="UP000239560">
    <property type="component" value="Unassembled WGS sequence"/>
</dbReference>
<dbReference type="AlphaFoldDB" id="A0A2T0A1V6"/>
<gene>
    <name evidence="2" type="ORF">AAT19DRAFT_9312</name>
</gene>
<evidence type="ECO:0000313" key="3">
    <source>
        <dbReference type="Proteomes" id="UP000239560"/>
    </source>
</evidence>
<evidence type="ECO:0000313" key="2">
    <source>
        <dbReference type="EMBL" id="PRQ71973.1"/>
    </source>
</evidence>
<dbReference type="EMBL" id="LCTV02000010">
    <property type="protein sequence ID" value="PRQ71973.1"/>
    <property type="molecule type" value="Genomic_DNA"/>
</dbReference>